<dbReference type="Pfam" id="PF01497">
    <property type="entry name" value="Peripla_BP_2"/>
    <property type="match status" value="1"/>
</dbReference>
<evidence type="ECO:0000256" key="1">
    <source>
        <dbReference type="ARBA" id="ARBA00004196"/>
    </source>
</evidence>
<keyword evidence="4" id="KW-0406">Ion transport</keyword>
<reference evidence="8 9" key="1">
    <citation type="submission" date="2017-02" db="EMBL/GenBank/DDBJ databases">
        <authorList>
            <person name="Peterson S.W."/>
        </authorList>
    </citation>
    <scope>NUCLEOTIDE SEQUENCE [LARGE SCALE GENOMIC DNA]</scope>
    <source>
        <strain evidence="8 9">CECT 9027</strain>
    </source>
</reference>
<keyword evidence="3" id="KW-0813">Transport</keyword>
<keyword evidence="9" id="KW-1185">Reference proteome</keyword>
<evidence type="ECO:0000313" key="9">
    <source>
        <dbReference type="Proteomes" id="UP000189475"/>
    </source>
</evidence>
<dbReference type="RefSeq" id="WP_077314447.1">
    <property type="nucleotide sequence ID" value="NZ_AP024888.1"/>
</dbReference>
<protein>
    <submittedName>
        <fullName evidence="8">Putative ABC transporter solute-binding protein YclQ</fullName>
    </submittedName>
</protein>
<keyword evidence="4" id="KW-0410">Iron transport</keyword>
<dbReference type="InterPro" id="IPR051313">
    <property type="entry name" value="Bact_iron-sidero_bind"/>
</dbReference>
<dbReference type="GO" id="GO:1901678">
    <property type="term" value="P:iron coordination entity transport"/>
    <property type="evidence" value="ECO:0007669"/>
    <property type="project" value="UniProtKB-ARBA"/>
</dbReference>
<proteinExistence type="inferred from homology"/>
<dbReference type="InterPro" id="IPR033870">
    <property type="entry name" value="FatB"/>
</dbReference>
<gene>
    <name evidence="8" type="primary">yclQ</name>
    <name evidence="8" type="ORF">VPAL9027_02028</name>
</gene>
<dbReference type="AlphaFoldDB" id="A0A1R4B543"/>
<feature type="signal peptide" evidence="6">
    <location>
        <begin position="1"/>
        <end position="20"/>
    </location>
</feature>
<organism evidence="8 9">
    <name type="scientific">Vibrio palustris</name>
    <dbReference type="NCBI Taxonomy" id="1918946"/>
    <lineage>
        <taxon>Bacteria</taxon>
        <taxon>Pseudomonadati</taxon>
        <taxon>Pseudomonadota</taxon>
        <taxon>Gammaproteobacteria</taxon>
        <taxon>Vibrionales</taxon>
        <taxon>Vibrionaceae</taxon>
        <taxon>Vibrio</taxon>
    </lineage>
</organism>
<keyword evidence="4" id="KW-0408">Iron</keyword>
<dbReference type="PANTHER" id="PTHR30532">
    <property type="entry name" value="IRON III DICITRATE-BINDING PERIPLASMIC PROTEIN"/>
    <property type="match status" value="1"/>
</dbReference>
<dbReference type="OrthoDB" id="63946at2"/>
<dbReference type="Proteomes" id="UP000189475">
    <property type="component" value="Unassembled WGS sequence"/>
</dbReference>
<dbReference type="Gene3D" id="3.40.50.1980">
    <property type="entry name" value="Nitrogenase molybdenum iron protein domain"/>
    <property type="match status" value="2"/>
</dbReference>
<evidence type="ECO:0000256" key="3">
    <source>
        <dbReference type="ARBA" id="ARBA00022448"/>
    </source>
</evidence>
<dbReference type="PROSITE" id="PS50983">
    <property type="entry name" value="FE_B12_PBP"/>
    <property type="match status" value="1"/>
</dbReference>
<dbReference type="InterPro" id="IPR002491">
    <property type="entry name" value="ABC_transptr_periplasmic_BD"/>
</dbReference>
<dbReference type="CDD" id="cd01140">
    <property type="entry name" value="FatB"/>
    <property type="match status" value="1"/>
</dbReference>
<dbReference type="STRING" id="1918946.VPAL9027_02028"/>
<keyword evidence="5 6" id="KW-0732">Signal</keyword>
<sequence>MKISAGCALLGLVAAFSVQASTVTVPHKWGETTVEQAPKRVVVIGFGALDAVTSFGIDPVAVSKTEFMPKYLTKYSSDQYIDAGSLFEPDFEKIYSAKPDLIIIGPRAEKSYDELKKIAPTFVFGARYNTDYWQRTQQEWHKLGKIFDVEPKVDAEIAHLDKQFKSVHDYNQSHPTNALVVMASGGNISTFGTYSRFATIFNEFDFKTAASVEKTGPHGDLISYEYIRDKNPDNLFIIDRDKLVNPNDSHTHKNFENKLVQATKAYKDGHMYYLDINAWYLSISGVRATEQMINDVQQAIE</sequence>
<evidence type="ECO:0000256" key="4">
    <source>
        <dbReference type="ARBA" id="ARBA00022496"/>
    </source>
</evidence>
<dbReference type="SUPFAM" id="SSF53807">
    <property type="entry name" value="Helical backbone' metal receptor"/>
    <property type="match status" value="1"/>
</dbReference>
<evidence type="ECO:0000256" key="6">
    <source>
        <dbReference type="SAM" id="SignalP"/>
    </source>
</evidence>
<evidence type="ECO:0000256" key="2">
    <source>
        <dbReference type="ARBA" id="ARBA00008814"/>
    </source>
</evidence>
<dbReference type="EMBL" id="FUFT01000005">
    <property type="protein sequence ID" value="SJL84048.1"/>
    <property type="molecule type" value="Genomic_DNA"/>
</dbReference>
<comment type="similarity">
    <text evidence="2">Belongs to the bacterial solute-binding protein 8 family.</text>
</comment>
<dbReference type="GO" id="GO:0030288">
    <property type="term" value="C:outer membrane-bounded periplasmic space"/>
    <property type="evidence" value="ECO:0007669"/>
    <property type="project" value="TreeGrafter"/>
</dbReference>
<feature type="domain" description="Fe/B12 periplasmic-binding" evidence="7">
    <location>
        <begin position="40"/>
        <end position="301"/>
    </location>
</feature>
<comment type="subcellular location">
    <subcellularLocation>
        <location evidence="1">Cell envelope</location>
    </subcellularLocation>
</comment>
<evidence type="ECO:0000313" key="8">
    <source>
        <dbReference type="EMBL" id="SJL84048.1"/>
    </source>
</evidence>
<feature type="chain" id="PRO_5012684137" evidence="6">
    <location>
        <begin position="21"/>
        <end position="301"/>
    </location>
</feature>
<dbReference type="PANTHER" id="PTHR30532:SF28">
    <property type="entry name" value="PETROBACTIN-BINDING PROTEIN YCLQ"/>
    <property type="match status" value="1"/>
</dbReference>
<accession>A0A1R4B543</accession>
<evidence type="ECO:0000259" key="7">
    <source>
        <dbReference type="PROSITE" id="PS50983"/>
    </source>
</evidence>
<evidence type="ECO:0000256" key="5">
    <source>
        <dbReference type="ARBA" id="ARBA00022729"/>
    </source>
</evidence>
<name>A0A1R4B543_9VIBR</name>